<protein>
    <submittedName>
        <fullName evidence="1">Uncharacterized protein</fullName>
    </submittedName>
</protein>
<dbReference type="InterPro" id="IPR029062">
    <property type="entry name" value="Class_I_gatase-like"/>
</dbReference>
<evidence type="ECO:0000313" key="1">
    <source>
        <dbReference type="EMBL" id="PZR31480.1"/>
    </source>
</evidence>
<comment type="caution">
    <text evidence="1">The sequence shown here is derived from an EMBL/GenBank/DDBJ whole genome shotgun (WGS) entry which is preliminary data.</text>
</comment>
<dbReference type="Proteomes" id="UP000249393">
    <property type="component" value="Unassembled WGS sequence"/>
</dbReference>
<accession>A0A2W5UUU3</accession>
<sequence length="64" mass="6897">MDVKLSSGDYLIAGKRLAAFTNSEEKAVGLETAVPFLLADKLLSRGARHRAAPNWTAKIVVDGR</sequence>
<dbReference type="EMBL" id="QFQZ01000085">
    <property type="protein sequence ID" value="PZR31480.1"/>
    <property type="molecule type" value="Genomic_DNA"/>
</dbReference>
<dbReference type="SUPFAM" id="SSF52317">
    <property type="entry name" value="Class I glutamine amidotransferase-like"/>
    <property type="match status" value="1"/>
</dbReference>
<gene>
    <name evidence="1" type="ORF">DI526_19560</name>
</gene>
<dbReference type="AlphaFoldDB" id="A0A2W5UUU3"/>
<dbReference type="Gene3D" id="3.40.50.880">
    <property type="match status" value="1"/>
</dbReference>
<name>A0A2W5UUU3_9CAUL</name>
<evidence type="ECO:0000313" key="2">
    <source>
        <dbReference type="Proteomes" id="UP000249393"/>
    </source>
</evidence>
<proteinExistence type="predicted"/>
<reference evidence="1 2" key="1">
    <citation type="submission" date="2017-08" db="EMBL/GenBank/DDBJ databases">
        <title>Infants hospitalized years apart are colonized by the same room-sourced microbial strains.</title>
        <authorList>
            <person name="Brooks B."/>
            <person name="Olm M.R."/>
            <person name="Firek B.A."/>
            <person name="Baker R."/>
            <person name="Thomas B.C."/>
            <person name="Morowitz M.J."/>
            <person name="Banfield J.F."/>
        </authorList>
    </citation>
    <scope>NUCLEOTIDE SEQUENCE [LARGE SCALE GENOMIC DNA]</scope>
    <source>
        <strain evidence="1">S2_003_000_R2_4</strain>
    </source>
</reference>
<organism evidence="1 2">
    <name type="scientific">Caulobacter segnis</name>
    <dbReference type="NCBI Taxonomy" id="88688"/>
    <lineage>
        <taxon>Bacteria</taxon>
        <taxon>Pseudomonadati</taxon>
        <taxon>Pseudomonadota</taxon>
        <taxon>Alphaproteobacteria</taxon>
        <taxon>Caulobacterales</taxon>
        <taxon>Caulobacteraceae</taxon>
        <taxon>Caulobacter</taxon>
    </lineage>
</organism>